<keyword evidence="1" id="KW-0433">Leucine-rich repeat</keyword>
<evidence type="ECO:0000256" key="3">
    <source>
        <dbReference type="ARBA" id="ARBA00022737"/>
    </source>
</evidence>
<organism evidence="6">
    <name type="scientific">Anopheles funestus</name>
    <name type="common">African malaria mosquito</name>
    <dbReference type="NCBI Taxonomy" id="62324"/>
    <lineage>
        <taxon>Eukaryota</taxon>
        <taxon>Metazoa</taxon>
        <taxon>Ecdysozoa</taxon>
        <taxon>Arthropoda</taxon>
        <taxon>Hexapoda</taxon>
        <taxon>Insecta</taxon>
        <taxon>Pterygota</taxon>
        <taxon>Neoptera</taxon>
        <taxon>Endopterygota</taxon>
        <taxon>Diptera</taxon>
        <taxon>Nematocera</taxon>
        <taxon>Culicoidea</taxon>
        <taxon>Culicidae</taxon>
        <taxon>Anophelinae</taxon>
        <taxon>Anopheles</taxon>
    </lineage>
</organism>
<dbReference type="PROSITE" id="PS51450">
    <property type="entry name" value="LRR"/>
    <property type="match status" value="3"/>
</dbReference>
<dbReference type="VEuPathDB" id="VectorBase:AFUN2_001488"/>
<dbReference type="PANTHER" id="PTHR24373:SF275">
    <property type="entry name" value="TIR DOMAIN-CONTAINING PROTEIN"/>
    <property type="match status" value="1"/>
</dbReference>
<proteinExistence type="predicted"/>
<feature type="coiled-coil region" evidence="4">
    <location>
        <begin position="339"/>
        <end position="405"/>
    </location>
</feature>
<feature type="signal peptide" evidence="5">
    <location>
        <begin position="1"/>
        <end position="21"/>
    </location>
</feature>
<accession>A0A182S3K0</accession>
<dbReference type="InterPro" id="IPR001611">
    <property type="entry name" value="Leu-rich_rpt"/>
</dbReference>
<dbReference type="SMART" id="SM00369">
    <property type="entry name" value="LRR_TYP"/>
    <property type="match status" value="4"/>
</dbReference>
<dbReference type="InterPro" id="IPR003591">
    <property type="entry name" value="Leu-rich_rpt_typical-subtyp"/>
</dbReference>
<dbReference type="EnsemblMetazoa" id="AFUN014990-RA">
    <property type="protein sequence ID" value="AFUN014990-PA"/>
    <property type="gene ID" value="AFUN014990"/>
</dbReference>
<keyword evidence="3" id="KW-0677">Repeat</keyword>
<feature type="chain" id="PRO_5008135402" evidence="5">
    <location>
        <begin position="22"/>
        <end position="452"/>
    </location>
</feature>
<dbReference type="SUPFAM" id="SSF52058">
    <property type="entry name" value="L domain-like"/>
    <property type="match status" value="1"/>
</dbReference>
<dbReference type="STRING" id="62324.A0A182S3K0"/>
<keyword evidence="2 5" id="KW-0732">Signal</keyword>
<dbReference type="InterPro" id="IPR032675">
    <property type="entry name" value="LRR_dom_sf"/>
</dbReference>
<protein>
    <submittedName>
        <fullName evidence="6">Uncharacterized protein</fullName>
    </submittedName>
</protein>
<name>A0A182S3K0_ANOFN</name>
<evidence type="ECO:0000256" key="1">
    <source>
        <dbReference type="ARBA" id="ARBA00022614"/>
    </source>
</evidence>
<evidence type="ECO:0000256" key="4">
    <source>
        <dbReference type="SAM" id="Coils"/>
    </source>
</evidence>
<dbReference type="Pfam" id="PF13855">
    <property type="entry name" value="LRR_8"/>
    <property type="match status" value="2"/>
</dbReference>
<dbReference type="InterPro" id="IPR050328">
    <property type="entry name" value="Dev_Immune_Receptor"/>
</dbReference>
<keyword evidence="4" id="KW-0175">Coiled coil</keyword>
<evidence type="ECO:0000313" key="6">
    <source>
        <dbReference type="EnsemblMetazoa" id="AFUN014990-PA"/>
    </source>
</evidence>
<evidence type="ECO:0000256" key="5">
    <source>
        <dbReference type="SAM" id="SignalP"/>
    </source>
</evidence>
<sequence length="452" mass="51708">MRCSMQYLLIGLFLRVACVVGSTTTKSVACIKSRGPICVIKSLPPTDGDKTKIAFPDLSKRTTLNVLEGKLSNLTEELALTLTVRNLKMEALGLKSIFINARFEELHLRDNQLTTLKTSSSSSPHSFALKLLDVRKNILKNVSQLSPFDRLEELYLDDNQIEELRMDLFAKMQNLRVLSASGNGILKIVPPTNMLLLSELKSLSLGHNRLTSIEMEKWQLPALQSLQLNNNSLLEIAGLEEFNQFYDLSELKLAGNRWSCGWLRHALDNVSVRKSLHSEGVVLDADTHCSIVKVFDICCSFTTMPEQEEEQIFQPEIGQVREAIRRIESRHEEFLRYRTDMLKELKDALDERLNKLKDHFANQANVNLNESERGKIAAKQILMQADQLKERYEKISSDIEAATNIDRERKYLLHFMVYMRNELLSQAIETDRLWVQAKDEKISLEEPVENTP</sequence>
<evidence type="ECO:0000256" key="2">
    <source>
        <dbReference type="ARBA" id="ARBA00022729"/>
    </source>
</evidence>
<dbReference type="VEuPathDB" id="VectorBase:AFUN014990"/>
<reference evidence="6" key="1">
    <citation type="submission" date="2020-05" db="UniProtKB">
        <authorList>
            <consortium name="EnsemblMetazoa"/>
        </authorList>
    </citation>
    <scope>IDENTIFICATION</scope>
    <source>
        <strain evidence="6">FUMOZ</strain>
    </source>
</reference>
<dbReference type="Gene3D" id="3.80.10.10">
    <property type="entry name" value="Ribonuclease Inhibitor"/>
    <property type="match status" value="1"/>
</dbReference>
<dbReference type="PANTHER" id="PTHR24373">
    <property type="entry name" value="SLIT RELATED LEUCINE-RICH REPEAT NEURONAL PROTEIN"/>
    <property type="match status" value="1"/>
</dbReference>
<dbReference type="AlphaFoldDB" id="A0A182S3K0"/>